<reference evidence="2 4" key="2">
    <citation type="journal article" date="2013" name="Nature">
        <title>Insights into bilaterian evolution from three spiralian genomes.</title>
        <authorList>
            <person name="Simakov O."/>
            <person name="Marletaz F."/>
            <person name="Cho S.J."/>
            <person name="Edsinger-Gonzales E."/>
            <person name="Havlak P."/>
            <person name="Hellsten U."/>
            <person name="Kuo D.H."/>
            <person name="Larsson T."/>
            <person name="Lv J."/>
            <person name="Arendt D."/>
            <person name="Savage R."/>
            <person name="Osoegawa K."/>
            <person name="de Jong P."/>
            <person name="Grimwood J."/>
            <person name="Chapman J.A."/>
            <person name="Shapiro H."/>
            <person name="Aerts A."/>
            <person name="Otillar R.P."/>
            <person name="Terry A.Y."/>
            <person name="Boore J.L."/>
            <person name="Grigoriev I.V."/>
            <person name="Lindberg D.R."/>
            <person name="Seaver E.C."/>
            <person name="Weisblat D.A."/>
            <person name="Putnam N.H."/>
            <person name="Rokhsar D.S."/>
        </authorList>
    </citation>
    <scope>NUCLEOTIDE SEQUENCE</scope>
    <source>
        <strain evidence="2 4">I ESC-2004</strain>
    </source>
</reference>
<keyword evidence="1" id="KW-0732">Signal</keyword>
<evidence type="ECO:0000256" key="1">
    <source>
        <dbReference type="SAM" id="SignalP"/>
    </source>
</evidence>
<dbReference type="InterPro" id="IPR008517">
    <property type="entry name" value="GNA1162-like"/>
</dbReference>
<reference evidence="4" key="1">
    <citation type="submission" date="2012-12" db="EMBL/GenBank/DDBJ databases">
        <authorList>
            <person name="Hellsten U."/>
            <person name="Grimwood J."/>
            <person name="Chapman J.A."/>
            <person name="Shapiro H."/>
            <person name="Aerts A."/>
            <person name="Otillar R.P."/>
            <person name="Terry A.Y."/>
            <person name="Boore J.L."/>
            <person name="Simakov O."/>
            <person name="Marletaz F."/>
            <person name="Cho S.-J."/>
            <person name="Edsinger-Gonzales E."/>
            <person name="Havlak P."/>
            <person name="Kuo D.-H."/>
            <person name="Larsson T."/>
            <person name="Lv J."/>
            <person name="Arendt D."/>
            <person name="Savage R."/>
            <person name="Osoegawa K."/>
            <person name="de Jong P."/>
            <person name="Lindberg D.R."/>
            <person name="Seaver E.C."/>
            <person name="Weisblat D.A."/>
            <person name="Putnam N.H."/>
            <person name="Grigoriev I.V."/>
            <person name="Rokhsar D.S."/>
        </authorList>
    </citation>
    <scope>NUCLEOTIDE SEQUENCE</scope>
    <source>
        <strain evidence="4">I ESC-2004</strain>
    </source>
</reference>
<dbReference type="Proteomes" id="UP000014760">
    <property type="component" value="Unassembled WGS sequence"/>
</dbReference>
<dbReference type="Gene3D" id="3.40.50.10610">
    <property type="entry name" value="ABC-type transport auxiliary lipoprotein component"/>
    <property type="match status" value="1"/>
</dbReference>
<feature type="non-terminal residue" evidence="2">
    <location>
        <position position="167"/>
    </location>
</feature>
<protein>
    <submittedName>
        <fullName evidence="2 3">Uncharacterized protein</fullName>
    </submittedName>
</protein>
<dbReference type="HOGENOM" id="CLU_1598619_0_0_1"/>
<accession>R7UJQ1</accession>
<dbReference type="EMBL" id="KB303126">
    <property type="protein sequence ID" value="ELU03472.1"/>
    <property type="molecule type" value="Genomic_DNA"/>
</dbReference>
<feature type="chain" id="PRO_5008788087" evidence="1">
    <location>
        <begin position="21"/>
        <end position="167"/>
    </location>
</feature>
<dbReference type="EnsemblMetazoa" id="CapteT214153">
    <property type="protein sequence ID" value="CapteP214153"/>
    <property type="gene ID" value="CapteG214153"/>
</dbReference>
<gene>
    <name evidence="2" type="ORF">CAPTEDRAFT_214153</name>
</gene>
<sequence>MKKFSALFSVILSLFVLTGCVNTPTEMVQVKDDRPFIMFIAAQPGDVVVLDGIDMGAASNYSAGKTSQQLYHWGEYEAGLYGYYKDPAELAALSEQLLSAIDDANGRVAPVPLAEKGYYVFPVNTVKTVLEGEDPVRLGNMFGADAILYVTINEWDAQYVVLSTTVT</sequence>
<feature type="signal peptide" evidence="1">
    <location>
        <begin position="1"/>
        <end position="20"/>
    </location>
</feature>
<dbReference type="EMBL" id="AMQN01045410">
    <property type="status" value="NOT_ANNOTATED_CDS"/>
    <property type="molecule type" value="Genomic_DNA"/>
</dbReference>
<dbReference type="Pfam" id="PF05643">
    <property type="entry name" value="GNA1162-like"/>
    <property type="match status" value="1"/>
</dbReference>
<dbReference type="PROSITE" id="PS51257">
    <property type="entry name" value="PROKAR_LIPOPROTEIN"/>
    <property type="match status" value="1"/>
</dbReference>
<dbReference type="OrthoDB" id="10258849at2759"/>
<proteinExistence type="predicted"/>
<reference evidence="3" key="3">
    <citation type="submission" date="2015-06" db="UniProtKB">
        <authorList>
            <consortium name="EnsemblMetazoa"/>
        </authorList>
    </citation>
    <scope>IDENTIFICATION</scope>
</reference>
<evidence type="ECO:0000313" key="3">
    <source>
        <dbReference type="EnsemblMetazoa" id="CapteP214153"/>
    </source>
</evidence>
<dbReference type="AlphaFoldDB" id="R7UJQ1"/>
<name>R7UJQ1_CAPTE</name>
<evidence type="ECO:0000313" key="4">
    <source>
        <dbReference type="Proteomes" id="UP000014760"/>
    </source>
</evidence>
<evidence type="ECO:0000313" key="2">
    <source>
        <dbReference type="EMBL" id="ELU03472.1"/>
    </source>
</evidence>
<organism evidence="2">
    <name type="scientific">Capitella teleta</name>
    <name type="common">Polychaete worm</name>
    <dbReference type="NCBI Taxonomy" id="283909"/>
    <lineage>
        <taxon>Eukaryota</taxon>
        <taxon>Metazoa</taxon>
        <taxon>Spiralia</taxon>
        <taxon>Lophotrochozoa</taxon>
        <taxon>Annelida</taxon>
        <taxon>Polychaeta</taxon>
        <taxon>Sedentaria</taxon>
        <taxon>Scolecida</taxon>
        <taxon>Capitellidae</taxon>
        <taxon>Capitella</taxon>
    </lineage>
</organism>
<keyword evidence="4" id="KW-1185">Reference proteome</keyword>